<keyword evidence="2" id="KW-1185">Reference proteome</keyword>
<accession>A0A7C9R7I0</accession>
<reference evidence="1 2" key="1">
    <citation type="submission" date="2020-02" db="EMBL/GenBank/DDBJ databases">
        <title>Genome sequence of the type strain CGMCC 1.15528 of Mesorhizobium zhangyense.</title>
        <authorList>
            <person name="Gao J."/>
            <person name="Sun J."/>
        </authorList>
    </citation>
    <scope>NUCLEOTIDE SEQUENCE [LARGE SCALE GENOMIC DNA]</scope>
    <source>
        <strain evidence="1 2">CGMCC 1.15528</strain>
    </source>
</reference>
<evidence type="ECO:0000313" key="2">
    <source>
        <dbReference type="Proteomes" id="UP000481252"/>
    </source>
</evidence>
<dbReference type="Proteomes" id="UP000481252">
    <property type="component" value="Unassembled WGS sequence"/>
</dbReference>
<dbReference type="AlphaFoldDB" id="A0A7C9R7I0"/>
<protein>
    <submittedName>
        <fullName evidence="1">Uncharacterized protein</fullName>
    </submittedName>
</protein>
<dbReference type="RefSeq" id="WP_165114733.1">
    <property type="nucleotide sequence ID" value="NZ_JAAKZG010000002.1"/>
</dbReference>
<name>A0A7C9R7I0_9HYPH</name>
<comment type="caution">
    <text evidence="1">The sequence shown here is derived from an EMBL/GenBank/DDBJ whole genome shotgun (WGS) entry which is preliminary data.</text>
</comment>
<gene>
    <name evidence="1" type="ORF">G6N74_04180</name>
</gene>
<organism evidence="1 2">
    <name type="scientific">Mesorhizobium zhangyense</name>
    <dbReference type="NCBI Taxonomy" id="1776730"/>
    <lineage>
        <taxon>Bacteria</taxon>
        <taxon>Pseudomonadati</taxon>
        <taxon>Pseudomonadota</taxon>
        <taxon>Alphaproteobacteria</taxon>
        <taxon>Hyphomicrobiales</taxon>
        <taxon>Phyllobacteriaceae</taxon>
        <taxon>Mesorhizobium</taxon>
    </lineage>
</organism>
<proteinExistence type="predicted"/>
<sequence>MGILKDPQYWGRVINRIEERRALTRGDVMPREDAVAVMQEACRAFSDLVEDPDFEADLRECVEVGRRATQGMPREGEEFERFVQRFRDVEGEVLRQSGVNEGATIHVADELSGLLGVIDDFDFDRVEGKIRLIRDVCCRYAKDPEFAQNPQPELAEDALEALKGIAIVGVDIGIMTQTGEVGDTFIGMSVGVGLNKCRALLRRMW</sequence>
<evidence type="ECO:0000313" key="1">
    <source>
        <dbReference type="EMBL" id="NGN40253.1"/>
    </source>
</evidence>
<dbReference type="EMBL" id="JAAKZG010000002">
    <property type="protein sequence ID" value="NGN40253.1"/>
    <property type="molecule type" value="Genomic_DNA"/>
</dbReference>